<name>A0A5C3Q2T1_9AGAR</name>
<dbReference type="InterPro" id="IPR036910">
    <property type="entry name" value="HMG_box_dom_sf"/>
</dbReference>
<keyword evidence="2" id="KW-0804">Transcription</keyword>
<evidence type="ECO:0000256" key="1">
    <source>
        <dbReference type="ARBA" id="ARBA00023125"/>
    </source>
</evidence>
<evidence type="ECO:0000256" key="2">
    <source>
        <dbReference type="ARBA" id="ARBA00023163"/>
    </source>
</evidence>
<dbReference type="PANTHER" id="PTHR10270">
    <property type="entry name" value="SOX TRANSCRIPTION FACTOR"/>
    <property type="match status" value="1"/>
</dbReference>
<feature type="region of interest" description="Disordered" evidence="4">
    <location>
        <begin position="140"/>
        <end position="167"/>
    </location>
</feature>
<dbReference type="Pfam" id="PF00505">
    <property type="entry name" value="HMG_box"/>
    <property type="match status" value="1"/>
</dbReference>
<reference evidence="6 7" key="1">
    <citation type="journal article" date="2019" name="Nat. Ecol. Evol.">
        <title>Megaphylogeny resolves global patterns of mushroom evolution.</title>
        <authorList>
            <person name="Varga T."/>
            <person name="Krizsan K."/>
            <person name="Foldi C."/>
            <person name="Dima B."/>
            <person name="Sanchez-Garcia M."/>
            <person name="Sanchez-Ramirez S."/>
            <person name="Szollosi G.J."/>
            <person name="Szarkandi J.G."/>
            <person name="Papp V."/>
            <person name="Albert L."/>
            <person name="Andreopoulos W."/>
            <person name="Angelini C."/>
            <person name="Antonin V."/>
            <person name="Barry K.W."/>
            <person name="Bougher N.L."/>
            <person name="Buchanan P."/>
            <person name="Buyck B."/>
            <person name="Bense V."/>
            <person name="Catcheside P."/>
            <person name="Chovatia M."/>
            <person name="Cooper J."/>
            <person name="Damon W."/>
            <person name="Desjardin D."/>
            <person name="Finy P."/>
            <person name="Geml J."/>
            <person name="Haridas S."/>
            <person name="Hughes K."/>
            <person name="Justo A."/>
            <person name="Karasinski D."/>
            <person name="Kautmanova I."/>
            <person name="Kiss B."/>
            <person name="Kocsube S."/>
            <person name="Kotiranta H."/>
            <person name="LaButti K.M."/>
            <person name="Lechner B.E."/>
            <person name="Liimatainen K."/>
            <person name="Lipzen A."/>
            <person name="Lukacs Z."/>
            <person name="Mihaltcheva S."/>
            <person name="Morgado L.N."/>
            <person name="Niskanen T."/>
            <person name="Noordeloos M.E."/>
            <person name="Ohm R.A."/>
            <person name="Ortiz-Santana B."/>
            <person name="Ovrebo C."/>
            <person name="Racz N."/>
            <person name="Riley R."/>
            <person name="Savchenko A."/>
            <person name="Shiryaev A."/>
            <person name="Soop K."/>
            <person name="Spirin V."/>
            <person name="Szebenyi C."/>
            <person name="Tomsovsky M."/>
            <person name="Tulloss R.E."/>
            <person name="Uehling J."/>
            <person name="Grigoriev I.V."/>
            <person name="Vagvolgyi C."/>
            <person name="Papp T."/>
            <person name="Martin F.M."/>
            <person name="Miettinen O."/>
            <person name="Hibbett D.S."/>
            <person name="Nagy L.G."/>
        </authorList>
    </citation>
    <scope>NUCLEOTIDE SEQUENCE [LARGE SCALE GENOMIC DNA]</scope>
    <source>
        <strain evidence="6 7">CBS 309.79</strain>
    </source>
</reference>
<dbReference type="PANTHER" id="PTHR10270:SF161">
    <property type="entry name" value="SEX-DETERMINING REGION Y PROTEIN"/>
    <property type="match status" value="1"/>
</dbReference>
<dbReference type="GO" id="GO:0030154">
    <property type="term" value="P:cell differentiation"/>
    <property type="evidence" value="ECO:0007669"/>
    <property type="project" value="TreeGrafter"/>
</dbReference>
<feature type="region of interest" description="Disordered" evidence="4">
    <location>
        <begin position="1"/>
        <end position="118"/>
    </location>
</feature>
<dbReference type="SMART" id="SM00398">
    <property type="entry name" value="HMG"/>
    <property type="match status" value="1"/>
</dbReference>
<organism evidence="6 7">
    <name type="scientific">Pterulicium gracile</name>
    <dbReference type="NCBI Taxonomy" id="1884261"/>
    <lineage>
        <taxon>Eukaryota</taxon>
        <taxon>Fungi</taxon>
        <taxon>Dikarya</taxon>
        <taxon>Basidiomycota</taxon>
        <taxon>Agaricomycotina</taxon>
        <taxon>Agaricomycetes</taxon>
        <taxon>Agaricomycetidae</taxon>
        <taxon>Agaricales</taxon>
        <taxon>Pleurotineae</taxon>
        <taxon>Pterulaceae</taxon>
        <taxon>Pterulicium</taxon>
    </lineage>
</organism>
<dbReference type="STRING" id="1884261.A0A5C3Q2T1"/>
<dbReference type="AlphaFoldDB" id="A0A5C3Q2T1"/>
<keyword evidence="7" id="KW-1185">Reference proteome</keyword>
<feature type="compositionally biased region" description="Polar residues" evidence="4">
    <location>
        <begin position="68"/>
        <end position="94"/>
    </location>
</feature>
<feature type="compositionally biased region" description="Polar residues" evidence="4">
    <location>
        <begin position="15"/>
        <end position="31"/>
    </location>
</feature>
<dbReference type="GO" id="GO:0000978">
    <property type="term" value="F:RNA polymerase II cis-regulatory region sequence-specific DNA binding"/>
    <property type="evidence" value="ECO:0007669"/>
    <property type="project" value="TreeGrafter"/>
</dbReference>
<feature type="compositionally biased region" description="Basic and acidic residues" evidence="4">
    <location>
        <begin position="106"/>
        <end position="118"/>
    </location>
</feature>
<feature type="compositionally biased region" description="Polar residues" evidence="4">
    <location>
        <begin position="154"/>
        <end position="164"/>
    </location>
</feature>
<dbReference type="Gene3D" id="1.10.30.10">
    <property type="entry name" value="High mobility group box domain"/>
    <property type="match status" value="1"/>
</dbReference>
<evidence type="ECO:0000313" key="7">
    <source>
        <dbReference type="Proteomes" id="UP000305067"/>
    </source>
</evidence>
<dbReference type="EMBL" id="ML178873">
    <property type="protein sequence ID" value="TFK95816.1"/>
    <property type="molecule type" value="Genomic_DNA"/>
</dbReference>
<evidence type="ECO:0000256" key="4">
    <source>
        <dbReference type="SAM" id="MobiDB-lite"/>
    </source>
</evidence>
<evidence type="ECO:0000259" key="5">
    <source>
        <dbReference type="PROSITE" id="PS50118"/>
    </source>
</evidence>
<feature type="domain" description="HMG box" evidence="5">
    <location>
        <begin position="119"/>
        <end position="194"/>
    </location>
</feature>
<protein>
    <recommendedName>
        <fullName evidence="5">HMG box domain-containing protein</fullName>
    </recommendedName>
</protein>
<feature type="compositionally biased region" description="Basic and acidic residues" evidence="4">
    <location>
        <begin position="1"/>
        <end position="14"/>
    </location>
</feature>
<evidence type="ECO:0000313" key="6">
    <source>
        <dbReference type="EMBL" id="TFK95816.1"/>
    </source>
</evidence>
<dbReference type="GO" id="GO:0005634">
    <property type="term" value="C:nucleus"/>
    <property type="evidence" value="ECO:0007669"/>
    <property type="project" value="UniProtKB-UniRule"/>
</dbReference>
<evidence type="ECO:0000256" key="3">
    <source>
        <dbReference type="PROSITE-ProRule" id="PRU00267"/>
    </source>
</evidence>
<dbReference type="OrthoDB" id="6247875at2759"/>
<dbReference type="CDD" id="cd01389">
    <property type="entry name" value="HMG-box_ROX1-like"/>
    <property type="match status" value="1"/>
</dbReference>
<feature type="region of interest" description="Disordered" evidence="4">
    <location>
        <begin position="189"/>
        <end position="223"/>
    </location>
</feature>
<keyword evidence="3" id="KW-0539">Nucleus</keyword>
<dbReference type="SUPFAM" id="SSF47095">
    <property type="entry name" value="HMG-box"/>
    <property type="match status" value="1"/>
</dbReference>
<keyword evidence="1 3" id="KW-0238">DNA-binding</keyword>
<proteinExistence type="predicted"/>
<dbReference type="Proteomes" id="UP000305067">
    <property type="component" value="Unassembled WGS sequence"/>
</dbReference>
<dbReference type="InterPro" id="IPR009071">
    <property type="entry name" value="HMG_box_dom"/>
</dbReference>
<feature type="DNA-binding region" description="HMG box" evidence="3">
    <location>
        <begin position="119"/>
        <end position="194"/>
    </location>
</feature>
<dbReference type="InterPro" id="IPR050140">
    <property type="entry name" value="SRY-related_HMG-box_TF-like"/>
</dbReference>
<dbReference type="PROSITE" id="PS50118">
    <property type="entry name" value="HMG_BOX_2"/>
    <property type="match status" value="1"/>
</dbReference>
<feature type="compositionally biased region" description="Low complexity" evidence="4">
    <location>
        <begin position="43"/>
        <end position="60"/>
    </location>
</feature>
<dbReference type="GO" id="GO:0001228">
    <property type="term" value="F:DNA-binding transcription activator activity, RNA polymerase II-specific"/>
    <property type="evidence" value="ECO:0007669"/>
    <property type="project" value="TreeGrafter"/>
</dbReference>
<accession>A0A5C3Q2T1</accession>
<sequence>MPALRTRDTQHQRSLEVSTEAPSVPTLSIVSPTPRAWTFPQIPHFSDSPYSSPSHSPFQPDLHPLSIISPTTPTLNISRTLSPIYSPTSGSPSPTHIRRKSSISSDVDRRPKRGDEDYIKRPENAFILFRRQCCEDRQAAEAATDAPTKKQRQADLSKSISQRWKSLPKDEKQVWEDLAKEKKRAHAELYPGYVYRPQRGKDKDGRPKPRKPRSPNKKSLAAHDSDYEAAELSFAIPVHTDHRQHGRSLSDPSPPITHQIVRVPNLYMNQSSSPSCPTSPSLLPMLQRRGSYQPDSMTHFDYVPPSLMPVTFGQYESGIHQTPYYPAIMVAQEPSLPALSSHTTLLPAHELISPCGSIASGSSAPPSPMNGPYTPCDRTQPFLHPPPPFDLMYPGSEHGCESSQETPPDLDLHWQYQAYNWENNSVWQNGTGPLDASDFDLGLIPVAQFEEIKGNEQLDLTLLPVESSDGFSMSQYLNETASYDSLLQYDEMMANLP</sequence>
<gene>
    <name evidence="6" type="ORF">BDV98DRAFT_368307</name>
</gene>